<reference evidence="5 6" key="1">
    <citation type="submission" date="2021-09" db="EMBL/GenBank/DDBJ databases">
        <title>Whole genome sequence of Nocardioides sp. GBK3QG-3.</title>
        <authorList>
            <person name="Tuo L."/>
        </authorList>
    </citation>
    <scope>NUCLEOTIDE SEQUENCE [LARGE SCALE GENOMIC DNA]</scope>
    <source>
        <strain evidence="5 6">GBK3QG-3</strain>
    </source>
</reference>
<gene>
    <name evidence="5" type="ORF">K8U61_09660</name>
</gene>
<accession>A0ABS7UBP2</accession>
<organism evidence="5 6">
    <name type="scientific">Nocardioides mangrovi</name>
    <dbReference type="NCBI Taxonomy" id="2874580"/>
    <lineage>
        <taxon>Bacteria</taxon>
        <taxon>Bacillati</taxon>
        <taxon>Actinomycetota</taxon>
        <taxon>Actinomycetes</taxon>
        <taxon>Propionibacteriales</taxon>
        <taxon>Nocardioidaceae</taxon>
        <taxon>Nocardioides</taxon>
    </lineage>
</organism>
<evidence type="ECO:0000313" key="6">
    <source>
        <dbReference type="Proteomes" id="UP000780875"/>
    </source>
</evidence>
<dbReference type="InterPro" id="IPR025110">
    <property type="entry name" value="AMP-bd_C"/>
</dbReference>
<dbReference type="InterPro" id="IPR045851">
    <property type="entry name" value="AMP-bd_C_sf"/>
</dbReference>
<dbReference type="PROSITE" id="PS00455">
    <property type="entry name" value="AMP_BINDING"/>
    <property type="match status" value="1"/>
</dbReference>
<dbReference type="Gene3D" id="3.30.300.30">
    <property type="match status" value="1"/>
</dbReference>
<comment type="similarity">
    <text evidence="1">Belongs to the ATP-dependent AMP-binding enzyme family.</text>
</comment>
<dbReference type="Pfam" id="PF00501">
    <property type="entry name" value="AMP-binding"/>
    <property type="match status" value="1"/>
</dbReference>
<evidence type="ECO:0000256" key="1">
    <source>
        <dbReference type="ARBA" id="ARBA00006432"/>
    </source>
</evidence>
<dbReference type="PANTHER" id="PTHR43201">
    <property type="entry name" value="ACYL-COA SYNTHETASE"/>
    <property type="match status" value="1"/>
</dbReference>
<dbReference type="Gene3D" id="3.40.50.980">
    <property type="match status" value="2"/>
</dbReference>
<dbReference type="InterPro" id="IPR000873">
    <property type="entry name" value="AMP-dep_synth/lig_dom"/>
</dbReference>
<evidence type="ECO:0000313" key="5">
    <source>
        <dbReference type="EMBL" id="MBZ5738428.1"/>
    </source>
</evidence>
<dbReference type="SUPFAM" id="SSF56801">
    <property type="entry name" value="Acetyl-CoA synthetase-like"/>
    <property type="match status" value="1"/>
</dbReference>
<proteinExistence type="inferred from homology"/>
<evidence type="ECO:0000256" key="2">
    <source>
        <dbReference type="ARBA" id="ARBA00022598"/>
    </source>
</evidence>
<dbReference type="PANTHER" id="PTHR43201:SF5">
    <property type="entry name" value="MEDIUM-CHAIN ACYL-COA LIGASE ACSF2, MITOCHONDRIAL"/>
    <property type="match status" value="1"/>
</dbReference>
<keyword evidence="2" id="KW-0436">Ligase</keyword>
<sequence>MSTTAALTTSYRPAEPGEVREATVCDLLRHAAATVPGRLALVDFGPEERREWSYAELLTDAELAARALLARYERGDRIAVWAPNSGEWVVLQHAIALAGMVLVALNPAYRGREMEFVLNQSGAAALFCPGLYRGFDMAALADDIHPRVPTLRGVHRFEDWEAFLASGDPRTELPEVQPRDLIQVQYTSGTTGFPKGAMLHHMGLVNEATFVAERAGMADGGVYVNAMPMYHIGGGAVTSFGAWAMRGTFVLLPGFDPGAVLEAFEAYRGTHTLLVPTMLIAVLDHPDLLTRELSSVQTILSGAASVPASLVRRTIATLDCQFSILFGQTESHGVVSQTRVTDTPDDQADTVGQPLPRLELKIADVQGEPVPIGAQGEICVRGYQNMLGYFDMEEETTATIDADGWLHMGDIGTLDERGFLRVTGRVKDMIVRGGMNLYPAEIEAVLLDHPAVETAAVVGVPDEHWGEQVGAVLRIRSGFERPTSAELTAFVREHIAPHKAPVYWAFAETLPMTPSGKIQKFVLREQLSTGDLVFDEVRSPTH</sequence>
<feature type="domain" description="AMP-binding enzyme C-terminal" evidence="4">
    <location>
        <begin position="441"/>
        <end position="517"/>
    </location>
</feature>
<evidence type="ECO:0000259" key="3">
    <source>
        <dbReference type="Pfam" id="PF00501"/>
    </source>
</evidence>
<comment type="caution">
    <text evidence="5">The sequence shown here is derived from an EMBL/GenBank/DDBJ whole genome shotgun (WGS) entry which is preliminary data.</text>
</comment>
<protein>
    <submittedName>
        <fullName evidence="5">AMP-binding protein</fullName>
    </submittedName>
</protein>
<keyword evidence="6" id="KW-1185">Reference proteome</keyword>
<dbReference type="EMBL" id="JAIQZJ010000004">
    <property type="protein sequence ID" value="MBZ5738428.1"/>
    <property type="molecule type" value="Genomic_DNA"/>
</dbReference>
<name>A0ABS7UBP2_9ACTN</name>
<dbReference type="RefSeq" id="WP_224122800.1">
    <property type="nucleotide sequence ID" value="NZ_JAIQZJ010000004.1"/>
</dbReference>
<dbReference type="Gene3D" id="2.30.38.10">
    <property type="entry name" value="Luciferase, Domain 3"/>
    <property type="match status" value="1"/>
</dbReference>
<evidence type="ECO:0000259" key="4">
    <source>
        <dbReference type="Pfam" id="PF13193"/>
    </source>
</evidence>
<dbReference type="Pfam" id="PF13193">
    <property type="entry name" value="AMP-binding_C"/>
    <property type="match status" value="1"/>
</dbReference>
<dbReference type="Proteomes" id="UP000780875">
    <property type="component" value="Unassembled WGS sequence"/>
</dbReference>
<feature type="domain" description="AMP-dependent synthetase/ligase" evidence="3">
    <location>
        <begin position="29"/>
        <end position="390"/>
    </location>
</feature>
<dbReference type="InterPro" id="IPR020845">
    <property type="entry name" value="AMP-binding_CS"/>
</dbReference>